<protein>
    <submittedName>
        <fullName evidence="2">PREDICTED: putative disease resistance</fullName>
    </submittedName>
</protein>
<dbReference type="AlphaFoldDB" id="A0A5E4FAP4"/>
<dbReference type="Proteomes" id="UP001054821">
    <property type="component" value="Chromosome 2"/>
</dbReference>
<dbReference type="InParanoid" id="A0A5E4FAP4"/>
<dbReference type="EMBL" id="CABIKO010000091">
    <property type="protein sequence ID" value="VVA25214.1"/>
    <property type="molecule type" value="Genomic_DNA"/>
</dbReference>
<dbReference type="Gramene" id="VVA25214">
    <property type="protein sequence ID" value="VVA25214"/>
    <property type="gene ID" value="Prudul26B010182"/>
</dbReference>
<organism evidence="2 3">
    <name type="scientific">Prunus dulcis</name>
    <name type="common">Almond</name>
    <name type="synonym">Amygdalus dulcis</name>
    <dbReference type="NCBI Taxonomy" id="3755"/>
    <lineage>
        <taxon>Eukaryota</taxon>
        <taxon>Viridiplantae</taxon>
        <taxon>Streptophyta</taxon>
        <taxon>Embryophyta</taxon>
        <taxon>Tracheophyta</taxon>
        <taxon>Spermatophyta</taxon>
        <taxon>Magnoliopsida</taxon>
        <taxon>eudicotyledons</taxon>
        <taxon>Gunneridae</taxon>
        <taxon>Pentapetalae</taxon>
        <taxon>rosids</taxon>
        <taxon>fabids</taxon>
        <taxon>Rosales</taxon>
        <taxon>Rosaceae</taxon>
        <taxon>Amygdaloideae</taxon>
        <taxon>Amygdaleae</taxon>
        <taxon>Prunus</taxon>
    </lineage>
</organism>
<name>A0A5E4FAP4_PRUDU</name>
<keyword evidence="4" id="KW-1185">Reference proteome</keyword>
<evidence type="ECO:0000313" key="1">
    <source>
        <dbReference type="EMBL" id="KAI5342025.1"/>
    </source>
</evidence>
<reference evidence="1 4" key="3">
    <citation type="journal article" date="2022" name="G3 (Bethesda)">
        <title>Whole-genome sequence and methylome profiling of the almond [Prunus dulcis (Mill.) D.A. Webb] cultivar 'Nonpareil'.</title>
        <authorList>
            <person name="D'Amico-Willman K.M."/>
            <person name="Ouma W.Z."/>
            <person name="Meulia T."/>
            <person name="Sideli G.M."/>
            <person name="Gradziel T.M."/>
            <person name="Fresnedo-Ramirez J."/>
        </authorList>
    </citation>
    <scope>NUCLEOTIDE SEQUENCE [LARGE SCALE GENOMIC DNA]</scope>
    <source>
        <strain evidence="1">Clone GOH B32 T37-40</strain>
    </source>
</reference>
<reference evidence="3" key="2">
    <citation type="journal article" date="2020" name="Plant J.">
        <title>Transposons played a major role in the diversification between the closely related almond and peach genomes: results from the almond genome sequence.</title>
        <authorList>
            <person name="Alioto T."/>
            <person name="Alexiou K.G."/>
            <person name="Bardil A."/>
            <person name="Barteri F."/>
            <person name="Castanera R."/>
            <person name="Cruz F."/>
            <person name="Dhingra A."/>
            <person name="Duval H."/>
            <person name="Fernandez I Marti A."/>
            <person name="Frias L."/>
            <person name="Galan B."/>
            <person name="Garcia J.L."/>
            <person name="Howad W."/>
            <person name="Gomez-Garrido J."/>
            <person name="Gut M."/>
            <person name="Julca I."/>
            <person name="Morata J."/>
            <person name="Puigdomenech P."/>
            <person name="Ribeca P."/>
            <person name="Rubio Cabetas M.J."/>
            <person name="Vlasova A."/>
            <person name="Wirthensohn M."/>
            <person name="Garcia-Mas J."/>
            <person name="Gabaldon T."/>
            <person name="Casacuberta J.M."/>
            <person name="Arus P."/>
        </authorList>
    </citation>
    <scope>NUCLEOTIDE SEQUENCE [LARGE SCALE GENOMIC DNA]</scope>
    <source>
        <strain evidence="3">cv. Texas</strain>
    </source>
</reference>
<proteinExistence type="predicted"/>
<evidence type="ECO:0000313" key="3">
    <source>
        <dbReference type="Proteomes" id="UP000327085"/>
    </source>
</evidence>
<gene>
    <name evidence="2" type="ORF">ALMOND_2B010182</name>
    <name evidence="1" type="ORF">L3X38_009900</name>
</gene>
<accession>A0A5E4FAP4</accession>
<dbReference type="SUPFAM" id="SSF52058">
    <property type="entry name" value="L domain-like"/>
    <property type="match status" value="1"/>
</dbReference>
<dbReference type="Gene3D" id="3.80.10.10">
    <property type="entry name" value="Ribonuclease Inhibitor"/>
    <property type="match status" value="1"/>
</dbReference>
<sequence length="125" mass="14068">MPETPLAQFLRDISLFYGRILRDISYVHVSSVFPEGGLHAPNLTTLNISGRKTLRSLPQKMHILLPSLESMRIQDCPELESFPEGGLPPNLESLCRCNLSSLKTADGEEFRRLNSLKTLQNCEMP</sequence>
<evidence type="ECO:0000313" key="4">
    <source>
        <dbReference type="Proteomes" id="UP001054821"/>
    </source>
</evidence>
<dbReference type="InterPro" id="IPR032675">
    <property type="entry name" value="LRR_dom_sf"/>
</dbReference>
<reference evidence="2" key="1">
    <citation type="submission" date="2019-07" db="EMBL/GenBank/DDBJ databases">
        <authorList>
            <person name="Alioto T."/>
            <person name="Alioto T."/>
            <person name="Gomez Garrido J."/>
        </authorList>
    </citation>
    <scope>NUCLEOTIDE SEQUENCE</scope>
</reference>
<dbReference type="Proteomes" id="UP000327085">
    <property type="component" value="Chromosome 2"/>
</dbReference>
<evidence type="ECO:0000313" key="2">
    <source>
        <dbReference type="EMBL" id="VVA25214.1"/>
    </source>
</evidence>
<dbReference type="EMBL" id="JAJFAZ020000002">
    <property type="protein sequence ID" value="KAI5342025.1"/>
    <property type="molecule type" value="Genomic_DNA"/>
</dbReference>